<dbReference type="Gene3D" id="1.20.120.1770">
    <property type="match status" value="1"/>
</dbReference>
<reference evidence="15 16" key="1">
    <citation type="submission" date="2019-03" db="EMBL/GenBank/DDBJ databases">
        <authorList>
            <person name="Gaulin E."/>
            <person name="Dumas B."/>
        </authorList>
    </citation>
    <scope>NUCLEOTIDE SEQUENCE [LARGE SCALE GENOMIC DNA]</scope>
    <source>
        <strain evidence="15">CBS 568.67</strain>
    </source>
</reference>
<evidence type="ECO:0000256" key="4">
    <source>
        <dbReference type="ARBA" id="ARBA00022617"/>
    </source>
</evidence>
<dbReference type="PROSITE" id="PS50939">
    <property type="entry name" value="CYTOCHROME_B561"/>
    <property type="match status" value="1"/>
</dbReference>
<evidence type="ECO:0000256" key="5">
    <source>
        <dbReference type="ARBA" id="ARBA00022692"/>
    </source>
</evidence>
<evidence type="ECO:0000313" key="15">
    <source>
        <dbReference type="EMBL" id="VFT89059.1"/>
    </source>
</evidence>
<reference evidence="14" key="2">
    <citation type="submission" date="2019-06" db="EMBL/GenBank/DDBJ databases">
        <title>Genomics analysis of Aphanomyces spp. identifies a new class of oomycete effector associated with host adaptation.</title>
        <authorList>
            <person name="Gaulin E."/>
        </authorList>
    </citation>
    <scope>NUCLEOTIDE SEQUENCE</scope>
    <source>
        <strain evidence="14">CBS 578.67</strain>
    </source>
</reference>
<organism evidence="15 16">
    <name type="scientific">Aphanomyces stellatus</name>
    <dbReference type="NCBI Taxonomy" id="120398"/>
    <lineage>
        <taxon>Eukaryota</taxon>
        <taxon>Sar</taxon>
        <taxon>Stramenopiles</taxon>
        <taxon>Oomycota</taxon>
        <taxon>Saprolegniomycetes</taxon>
        <taxon>Saprolegniales</taxon>
        <taxon>Verrucalvaceae</taxon>
        <taxon>Aphanomyces</taxon>
    </lineage>
</organism>
<comment type="cofactor">
    <cofactor evidence="1">
        <name>heme b</name>
        <dbReference type="ChEBI" id="CHEBI:60344"/>
    </cofactor>
</comment>
<dbReference type="SMART" id="SM00665">
    <property type="entry name" value="B561"/>
    <property type="match status" value="1"/>
</dbReference>
<dbReference type="Pfam" id="PF03188">
    <property type="entry name" value="Cytochrom_B561"/>
    <property type="match status" value="1"/>
</dbReference>
<keyword evidence="8 12" id="KW-1133">Transmembrane helix</keyword>
<evidence type="ECO:0000256" key="10">
    <source>
        <dbReference type="ARBA" id="ARBA00023136"/>
    </source>
</evidence>
<dbReference type="GO" id="GO:0016020">
    <property type="term" value="C:membrane"/>
    <property type="evidence" value="ECO:0007669"/>
    <property type="project" value="UniProtKB-SubCell"/>
</dbReference>
<keyword evidence="7" id="KW-0249">Electron transport</keyword>
<evidence type="ECO:0000256" key="7">
    <source>
        <dbReference type="ARBA" id="ARBA00022982"/>
    </source>
</evidence>
<dbReference type="InterPro" id="IPR006593">
    <property type="entry name" value="Cyt_b561/ferric_Rdtase_TM"/>
</dbReference>
<evidence type="ECO:0000256" key="1">
    <source>
        <dbReference type="ARBA" id="ARBA00001970"/>
    </source>
</evidence>
<dbReference type="OrthoDB" id="907479at2759"/>
<dbReference type="EMBL" id="VJMH01005344">
    <property type="protein sequence ID" value="KAF0697098.1"/>
    <property type="molecule type" value="Genomic_DNA"/>
</dbReference>
<keyword evidence="5 12" id="KW-0812">Transmembrane</keyword>
<feature type="transmembrane region" description="Helical" evidence="12">
    <location>
        <begin position="183"/>
        <end position="214"/>
    </location>
</feature>
<keyword evidence="9" id="KW-0408">Iron</keyword>
<feature type="transmembrane region" description="Helical" evidence="12">
    <location>
        <begin position="140"/>
        <end position="163"/>
    </location>
</feature>
<dbReference type="EMBL" id="CAADRA010005365">
    <property type="protein sequence ID" value="VFT89059.1"/>
    <property type="molecule type" value="Genomic_DNA"/>
</dbReference>
<comment type="subcellular location">
    <subcellularLocation>
        <location evidence="2">Membrane</location>
        <topology evidence="2">Multi-pass membrane protein</topology>
    </subcellularLocation>
</comment>
<evidence type="ECO:0000313" key="14">
    <source>
        <dbReference type="EMBL" id="KAF0697098.1"/>
    </source>
</evidence>
<keyword evidence="16" id="KW-1185">Reference proteome</keyword>
<feature type="region of interest" description="Disordered" evidence="11">
    <location>
        <begin position="221"/>
        <end position="243"/>
    </location>
</feature>
<keyword evidence="6" id="KW-0479">Metal-binding</keyword>
<feature type="transmembrane region" description="Helical" evidence="12">
    <location>
        <begin position="103"/>
        <end position="128"/>
    </location>
</feature>
<feature type="transmembrane region" description="Helical" evidence="12">
    <location>
        <begin position="36"/>
        <end position="56"/>
    </location>
</feature>
<dbReference type="GO" id="GO:0016491">
    <property type="term" value="F:oxidoreductase activity"/>
    <property type="evidence" value="ECO:0007669"/>
    <property type="project" value="InterPro"/>
</dbReference>
<evidence type="ECO:0000256" key="6">
    <source>
        <dbReference type="ARBA" id="ARBA00022723"/>
    </source>
</evidence>
<evidence type="ECO:0000256" key="11">
    <source>
        <dbReference type="SAM" id="MobiDB-lite"/>
    </source>
</evidence>
<feature type="domain" description="Cytochrome b561" evidence="13">
    <location>
        <begin position="1"/>
        <end position="203"/>
    </location>
</feature>
<dbReference type="InterPro" id="IPR043205">
    <property type="entry name" value="CYB561/CYBRD1-like"/>
</dbReference>
<sequence>MNSFLTAYPKNADGTISQKSTSGFSWAAKDPRVFNWHPVLMTFGLILCSSQAILIFETKPFAHHTNKLIHIVCHSLSIVSVLVGTIAVFRFHNDQGIPNLYSLHSWVGISTLLVFGSQYIIGFLVYFYPGVQLKLRMSWMPYHVGAGVGIMALVGLTVVSGILEKLTFNGSCNINGVLDGFAVTGLMALDCIVGNTTGLLVFLWTVSFIVAIWLSKHPLSESATRNSDHDSASDEEDPLLKNA</sequence>
<proteinExistence type="predicted"/>
<keyword evidence="4" id="KW-0349">Heme</keyword>
<protein>
    <submittedName>
        <fullName evidence="15">Aste57867_12205 protein</fullName>
    </submittedName>
</protein>
<evidence type="ECO:0000256" key="3">
    <source>
        <dbReference type="ARBA" id="ARBA00022448"/>
    </source>
</evidence>
<gene>
    <name evidence="15" type="primary">Aste57867_12205</name>
    <name evidence="14" type="ORF">As57867_012160</name>
    <name evidence="15" type="ORF">ASTE57867_12205</name>
</gene>
<evidence type="ECO:0000256" key="8">
    <source>
        <dbReference type="ARBA" id="ARBA00022989"/>
    </source>
</evidence>
<dbReference type="Proteomes" id="UP000332933">
    <property type="component" value="Unassembled WGS sequence"/>
</dbReference>
<dbReference type="GO" id="GO:0046872">
    <property type="term" value="F:metal ion binding"/>
    <property type="evidence" value="ECO:0007669"/>
    <property type="project" value="UniProtKB-KW"/>
</dbReference>
<keyword evidence="3" id="KW-0813">Transport</keyword>
<evidence type="ECO:0000256" key="12">
    <source>
        <dbReference type="SAM" id="Phobius"/>
    </source>
</evidence>
<accession>A0A485KVE6</accession>
<keyword evidence="10 12" id="KW-0472">Membrane</keyword>
<name>A0A485KVE6_9STRA</name>
<dbReference type="PANTHER" id="PTHR10106:SF0">
    <property type="entry name" value="LD36721P"/>
    <property type="match status" value="1"/>
</dbReference>
<evidence type="ECO:0000256" key="2">
    <source>
        <dbReference type="ARBA" id="ARBA00004141"/>
    </source>
</evidence>
<evidence type="ECO:0000256" key="9">
    <source>
        <dbReference type="ARBA" id="ARBA00023004"/>
    </source>
</evidence>
<feature type="transmembrane region" description="Helical" evidence="12">
    <location>
        <begin position="68"/>
        <end position="91"/>
    </location>
</feature>
<dbReference type="FunFam" id="1.20.120.1770:FF:000001">
    <property type="entry name" value="Cytochrome b reductase 1"/>
    <property type="match status" value="1"/>
</dbReference>
<evidence type="ECO:0000259" key="13">
    <source>
        <dbReference type="PROSITE" id="PS50939"/>
    </source>
</evidence>
<dbReference type="PANTHER" id="PTHR10106">
    <property type="entry name" value="CYTOCHROME B561-RELATED"/>
    <property type="match status" value="1"/>
</dbReference>
<evidence type="ECO:0000313" key="16">
    <source>
        <dbReference type="Proteomes" id="UP000332933"/>
    </source>
</evidence>
<dbReference type="AlphaFoldDB" id="A0A485KVE6"/>